<name>A0ABY7WRB1_9LACO</name>
<dbReference type="NCBIfam" id="TIGR02357">
    <property type="entry name" value="ECF_ThiT_YuaJ"/>
    <property type="match status" value="1"/>
</dbReference>
<gene>
    <name evidence="2" type="primary">thiT</name>
    <name evidence="2" type="ORF">PQ472_07015</name>
</gene>
<protein>
    <submittedName>
        <fullName evidence="2">Energy-coupled thiamine transporter ThiT</fullName>
    </submittedName>
</protein>
<sequence>MQNHRLLVLVEGAIIVAFAMALNYIPHTVGVSAIEVQFGLIPFGVYAMRRGLLPTLAAGLVWGLLDMFLRGIPGGSVLNATQGILEYPIAFTVVGLGGIFAANFQHALKRGRKGSAAVLLVLAVTVSGVAKYFFHFIAGIVFWGSYAPKGQPVWLYSLIVNGGSAVASILLAAVVLVVLLQIAPRLYVPER</sequence>
<dbReference type="RefSeq" id="WP_274258623.1">
    <property type="nucleotide sequence ID" value="NZ_CP117884.1"/>
</dbReference>
<dbReference type="EMBL" id="CP117884">
    <property type="protein sequence ID" value="WDF81680.1"/>
    <property type="molecule type" value="Genomic_DNA"/>
</dbReference>
<keyword evidence="1" id="KW-0472">Membrane</keyword>
<keyword evidence="3" id="KW-1185">Reference proteome</keyword>
<reference evidence="2 3" key="1">
    <citation type="submission" date="2023-02" db="EMBL/GenBank/DDBJ databases">
        <title>Genome sequence of Lacticaseibacillus sp. KACC 23028.</title>
        <authorList>
            <person name="Kim S."/>
            <person name="Heo J."/>
            <person name="Kwon S.-W."/>
        </authorList>
    </citation>
    <scope>NUCLEOTIDE SEQUENCE [LARGE SCALE GENOMIC DNA]</scope>
    <source>
        <strain evidence="2 3">KACC 23028</strain>
    </source>
</reference>
<proteinExistence type="predicted"/>
<feature type="transmembrane region" description="Helical" evidence="1">
    <location>
        <begin position="155"/>
        <end position="182"/>
    </location>
</feature>
<dbReference type="Proteomes" id="UP001220377">
    <property type="component" value="Chromosome"/>
</dbReference>
<keyword evidence="1" id="KW-1133">Transmembrane helix</keyword>
<feature type="transmembrane region" description="Helical" evidence="1">
    <location>
        <begin position="116"/>
        <end position="143"/>
    </location>
</feature>
<evidence type="ECO:0000313" key="3">
    <source>
        <dbReference type="Proteomes" id="UP001220377"/>
    </source>
</evidence>
<evidence type="ECO:0000256" key="1">
    <source>
        <dbReference type="SAM" id="Phobius"/>
    </source>
</evidence>
<dbReference type="InterPro" id="IPR012651">
    <property type="entry name" value="Thia_Transptr_ThiT"/>
</dbReference>
<feature type="transmembrane region" description="Helical" evidence="1">
    <location>
        <begin position="7"/>
        <end position="25"/>
    </location>
</feature>
<dbReference type="Pfam" id="PF09515">
    <property type="entry name" value="Thia_YuaJ"/>
    <property type="match status" value="1"/>
</dbReference>
<feature type="transmembrane region" description="Helical" evidence="1">
    <location>
        <begin position="84"/>
        <end position="104"/>
    </location>
</feature>
<keyword evidence="1" id="KW-0812">Transmembrane</keyword>
<dbReference type="Gene3D" id="1.10.1760.20">
    <property type="match status" value="1"/>
</dbReference>
<organism evidence="2 3">
    <name type="scientific">Lacticaseibacillus pabuli</name>
    <dbReference type="NCBI Taxonomy" id="3025672"/>
    <lineage>
        <taxon>Bacteria</taxon>
        <taxon>Bacillati</taxon>
        <taxon>Bacillota</taxon>
        <taxon>Bacilli</taxon>
        <taxon>Lactobacillales</taxon>
        <taxon>Lactobacillaceae</taxon>
        <taxon>Lacticaseibacillus</taxon>
    </lineage>
</organism>
<accession>A0ABY7WRB1</accession>
<evidence type="ECO:0000313" key="2">
    <source>
        <dbReference type="EMBL" id="WDF81680.1"/>
    </source>
</evidence>